<reference evidence="8 9" key="2">
    <citation type="journal article" date="2016" name="Int. J. Syst. Evol. Microbiol.">
        <title>Lutibacter profundi sp. nov., isolated from a deep-sea hydrothermal system on the Arctic Mid-Ocean Ridge and emended description of the genus Lutibacter.</title>
        <authorList>
            <person name="Le Moine Bauer S."/>
            <person name="Roalkvam I."/>
            <person name="Steen I.H."/>
            <person name="Dahle H."/>
        </authorList>
    </citation>
    <scope>NUCLEOTIDE SEQUENCE [LARGE SCALE GENOMIC DNA]</scope>
    <source>
        <strain evidence="8 9">LP1</strain>
    </source>
</reference>
<dbReference type="InterPro" id="IPR036097">
    <property type="entry name" value="HisK_dim/P_sf"/>
</dbReference>
<comment type="catalytic activity">
    <reaction evidence="1">
        <text>ATP + protein L-histidine = ADP + protein N-phospho-L-histidine.</text>
        <dbReference type="EC" id="2.7.13.3"/>
    </reaction>
</comment>
<name>A0A0X8G6V7_9FLAO</name>
<dbReference type="SMART" id="SM00387">
    <property type="entry name" value="HATPase_c"/>
    <property type="match status" value="1"/>
</dbReference>
<keyword evidence="5" id="KW-0418">Kinase</keyword>
<dbReference type="SUPFAM" id="SSF55874">
    <property type="entry name" value="ATPase domain of HSP90 chaperone/DNA topoisomerase II/histidine kinase"/>
    <property type="match status" value="1"/>
</dbReference>
<evidence type="ECO:0000259" key="7">
    <source>
        <dbReference type="PROSITE" id="PS50109"/>
    </source>
</evidence>
<keyword evidence="9" id="KW-1185">Reference proteome</keyword>
<dbReference type="EMBL" id="CP013355">
    <property type="protein sequence ID" value="AMC11145.1"/>
    <property type="molecule type" value="Genomic_DNA"/>
</dbReference>
<dbReference type="GO" id="GO:0000155">
    <property type="term" value="F:phosphorelay sensor kinase activity"/>
    <property type="evidence" value="ECO:0007669"/>
    <property type="project" value="InterPro"/>
</dbReference>
<dbReference type="InterPro" id="IPR004358">
    <property type="entry name" value="Sig_transdc_His_kin-like_C"/>
</dbReference>
<dbReference type="Proteomes" id="UP000059672">
    <property type="component" value="Chromosome"/>
</dbReference>
<evidence type="ECO:0000256" key="1">
    <source>
        <dbReference type="ARBA" id="ARBA00000085"/>
    </source>
</evidence>
<keyword evidence="3" id="KW-0597">Phosphoprotein</keyword>
<dbReference type="InterPro" id="IPR050351">
    <property type="entry name" value="BphY/WalK/GraS-like"/>
</dbReference>
<organism evidence="8 9">
    <name type="scientific">Lutibacter profundi</name>
    <dbReference type="NCBI Taxonomy" id="1622118"/>
    <lineage>
        <taxon>Bacteria</taxon>
        <taxon>Pseudomonadati</taxon>
        <taxon>Bacteroidota</taxon>
        <taxon>Flavobacteriia</taxon>
        <taxon>Flavobacteriales</taxon>
        <taxon>Flavobacteriaceae</taxon>
        <taxon>Lutibacter</taxon>
    </lineage>
</organism>
<dbReference type="STRING" id="1622118.Lupro_07720"/>
<evidence type="ECO:0000256" key="3">
    <source>
        <dbReference type="ARBA" id="ARBA00022553"/>
    </source>
</evidence>
<accession>A0A0X8G6V7</accession>
<dbReference type="KEGG" id="lut:Lupro_07720"/>
<evidence type="ECO:0000256" key="4">
    <source>
        <dbReference type="ARBA" id="ARBA00022679"/>
    </source>
</evidence>
<dbReference type="GO" id="GO:0016036">
    <property type="term" value="P:cellular response to phosphate starvation"/>
    <property type="evidence" value="ECO:0007669"/>
    <property type="project" value="TreeGrafter"/>
</dbReference>
<evidence type="ECO:0000256" key="2">
    <source>
        <dbReference type="ARBA" id="ARBA00012438"/>
    </source>
</evidence>
<dbReference type="PANTHER" id="PTHR45453:SF1">
    <property type="entry name" value="PHOSPHATE REGULON SENSOR PROTEIN PHOR"/>
    <property type="match status" value="1"/>
</dbReference>
<sequence>MPTYVNELEEKVVDLSLQLKSYSNELISVKESYNKTIGKLIHNLKNPVGVIFSFSEMMLEDIEDYSIEKLKSHIEIIKNSSKFSIELLNTVAKLSQIKSSNYTLNLKEINYTNLVNDVISEFKDTAEKKNCIIKIKFPEKPVFLTVDEAEISVVIRNILNNAFRYSGKNTTIEITIIEKDNTIETIITDEGIGISEENLPNVLNEFFVVNTYSEDKKKCIGLGLAIASKISTHHKGKISITSVIDKGSSFKISIPKR</sequence>
<proteinExistence type="predicted"/>
<dbReference type="InterPro" id="IPR005467">
    <property type="entry name" value="His_kinase_dom"/>
</dbReference>
<gene>
    <name evidence="8" type="ORF">Lupro_07720</name>
</gene>
<evidence type="ECO:0000313" key="9">
    <source>
        <dbReference type="Proteomes" id="UP000059672"/>
    </source>
</evidence>
<keyword evidence="6" id="KW-0902">Two-component regulatory system</keyword>
<dbReference type="Gene3D" id="3.30.565.10">
    <property type="entry name" value="Histidine kinase-like ATPase, C-terminal domain"/>
    <property type="match status" value="1"/>
</dbReference>
<evidence type="ECO:0000256" key="5">
    <source>
        <dbReference type="ARBA" id="ARBA00022777"/>
    </source>
</evidence>
<dbReference type="InterPro" id="IPR003594">
    <property type="entry name" value="HATPase_dom"/>
</dbReference>
<dbReference type="FunFam" id="3.30.565.10:FF:000006">
    <property type="entry name" value="Sensor histidine kinase WalK"/>
    <property type="match status" value="1"/>
</dbReference>
<dbReference type="PROSITE" id="PS50109">
    <property type="entry name" value="HIS_KIN"/>
    <property type="match status" value="1"/>
</dbReference>
<dbReference type="PANTHER" id="PTHR45453">
    <property type="entry name" value="PHOSPHATE REGULON SENSOR PROTEIN PHOR"/>
    <property type="match status" value="1"/>
</dbReference>
<dbReference type="AlphaFoldDB" id="A0A0X8G6V7"/>
<dbReference type="SUPFAM" id="SSF47384">
    <property type="entry name" value="Homodimeric domain of signal transducing histidine kinase"/>
    <property type="match status" value="1"/>
</dbReference>
<dbReference type="GO" id="GO:0004721">
    <property type="term" value="F:phosphoprotein phosphatase activity"/>
    <property type="evidence" value="ECO:0007669"/>
    <property type="project" value="TreeGrafter"/>
</dbReference>
<dbReference type="Pfam" id="PF02518">
    <property type="entry name" value="HATPase_c"/>
    <property type="match status" value="1"/>
</dbReference>
<dbReference type="GO" id="GO:0005886">
    <property type="term" value="C:plasma membrane"/>
    <property type="evidence" value="ECO:0007669"/>
    <property type="project" value="TreeGrafter"/>
</dbReference>
<feature type="domain" description="Histidine kinase" evidence="7">
    <location>
        <begin position="39"/>
        <end position="257"/>
    </location>
</feature>
<evidence type="ECO:0000256" key="6">
    <source>
        <dbReference type="ARBA" id="ARBA00023012"/>
    </source>
</evidence>
<dbReference type="InterPro" id="IPR036890">
    <property type="entry name" value="HATPase_C_sf"/>
</dbReference>
<keyword evidence="4" id="KW-0808">Transferase</keyword>
<evidence type="ECO:0000313" key="8">
    <source>
        <dbReference type="EMBL" id="AMC11145.1"/>
    </source>
</evidence>
<dbReference type="PRINTS" id="PR00344">
    <property type="entry name" value="BCTRLSENSOR"/>
</dbReference>
<reference evidence="9" key="1">
    <citation type="submission" date="2015-12" db="EMBL/GenBank/DDBJ databases">
        <title>Complete genome sequence of Lutibacter profundus strain LP1.</title>
        <authorList>
            <person name="Wissuwa J."/>
            <person name="Le Moine Bauer S."/>
            <person name="Stokke R."/>
            <person name="Dahle H."/>
            <person name="Steen I.H."/>
        </authorList>
    </citation>
    <scope>NUCLEOTIDE SEQUENCE [LARGE SCALE GENOMIC DNA]</scope>
    <source>
        <strain evidence="9">LP1</strain>
    </source>
</reference>
<dbReference type="Gene3D" id="1.10.287.130">
    <property type="match status" value="1"/>
</dbReference>
<dbReference type="EC" id="2.7.13.3" evidence="2"/>
<protein>
    <recommendedName>
        <fullName evidence="2">histidine kinase</fullName>
        <ecNumber evidence="2">2.7.13.3</ecNumber>
    </recommendedName>
</protein>